<dbReference type="InterPro" id="IPR011051">
    <property type="entry name" value="RmlC_Cupin_sf"/>
</dbReference>
<evidence type="ECO:0008006" key="3">
    <source>
        <dbReference type="Google" id="ProtNLM"/>
    </source>
</evidence>
<organism evidence="1 2">
    <name type="scientific">Crenothrix polyspora</name>
    <dbReference type="NCBI Taxonomy" id="360316"/>
    <lineage>
        <taxon>Bacteria</taxon>
        <taxon>Pseudomonadati</taxon>
        <taxon>Pseudomonadota</taxon>
        <taxon>Gammaproteobacteria</taxon>
        <taxon>Methylococcales</taxon>
        <taxon>Crenotrichaceae</taxon>
        <taxon>Crenothrix</taxon>
    </lineage>
</organism>
<dbReference type="PANTHER" id="PTHR41517">
    <property type="entry name" value="1,2-DIOXYGENASE PROTEIN-RELATED"/>
    <property type="match status" value="1"/>
</dbReference>
<dbReference type="Proteomes" id="UP000195667">
    <property type="component" value="Unassembled WGS sequence"/>
</dbReference>
<dbReference type="GO" id="GO:0051213">
    <property type="term" value="F:dioxygenase activity"/>
    <property type="evidence" value="ECO:0007669"/>
    <property type="project" value="InterPro"/>
</dbReference>
<name>A0A1R4H664_9GAMM</name>
<sequence length="319" mass="35174">MITLDKPDKLKVVTDNCIYYEYTKAADPLGSGAIAKIPFAEFGSELHETGGTRIIPLDISEKLGCEAPATSPALCANFVRILAGEALSTNFNATSHIFYVMRGSGHTEFDGMDIPWKTGDFVVLPVGKVIRHFADTDSTFYLVHDEPLLRYLGVKADIQRFKPTLYTAEDSLRELDKVRKEADAVNRSRISVLLANKEIDQTLTVTHTLWAMLGVLPKGAVQLPHRHQSVALDLILDCDPGCYTLVGTKISATGEIINATKVDWKPYSVFITPPGYWHAHYNKSSGDAHLIPLQDAGLQTYLRSLDIKFVLPNGDISAQ</sequence>
<keyword evidence="2" id="KW-1185">Reference proteome</keyword>
<dbReference type="CDD" id="cd02216">
    <property type="entry name" value="cupin_GDO-like_N"/>
    <property type="match status" value="1"/>
</dbReference>
<dbReference type="Gene3D" id="2.60.120.10">
    <property type="entry name" value="Jelly Rolls"/>
    <property type="match status" value="2"/>
</dbReference>
<accession>A0A1R4H664</accession>
<dbReference type="EMBL" id="FUKI01000094">
    <property type="protein sequence ID" value="SJM91732.1"/>
    <property type="molecule type" value="Genomic_DNA"/>
</dbReference>
<dbReference type="SUPFAM" id="SSF51182">
    <property type="entry name" value="RmlC-like cupins"/>
    <property type="match status" value="1"/>
</dbReference>
<reference evidence="2" key="1">
    <citation type="submission" date="2017-02" db="EMBL/GenBank/DDBJ databases">
        <authorList>
            <person name="Daims H."/>
        </authorList>
    </citation>
    <scope>NUCLEOTIDE SEQUENCE [LARGE SCALE GENOMIC DNA]</scope>
</reference>
<evidence type="ECO:0000313" key="1">
    <source>
        <dbReference type="EMBL" id="SJM91732.1"/>
    </source>
</evidence>
<dbReference type="InterPro" id="IPR047183">
    <property type="entry name" value="GDO-like"/>
</dbReference>
<gene>
    <name evidence="1" type="ORF">CRENPOLYSF1_200065</name>
</gene>
<dbReference type="AlphaFoldDB" id="A0A1R4H664"/>
<evidence type="ECO:0000313" key="2">
    <source>
        <dbReference type="Proteomes" id="UP000195667"/>
    </source>
</evidence>
<proteinExistence type="predicted"/>
<dbReference type="InterPro" id="IPR014710">
    <property type="entry name" value="RmlC-like_jellyroll"/>
</dbReference>
<dbReference type="RefSeq" id="WP_245807924.1">
    <property type="nucleotide sequence ID" value="NZ_FUKI01000094.1"/>
</dbReference>
<dbReference type="PANTHER" id="PTHR41517:SF1">
    <property type="entry name" value="CUPIN"/>
    <property type="match status" value="1"/>
</dbReference>
<protein>
    <recommendedName>
        <fullName evidence="3">Cupin</fullName>
    </recommendedName>
</protein>